<dbReference type="InterPro" id="IPR017452">
    <property type="entry name" value="GPCR_Rhodpsn_7TM"/>
</dbReference>
<feature type="transmembrane region" description="Helical" evidence="10">
    <location>
        <begin position="190"/>
        <end position="214"/>
    </location>
</feature>
<evidence type="ECO:0000256" key="8">
    <source>
        <dbReference type="ARBA" id="ARBA00023224"/>
    </source>
</evidence>
<dbReference type="InterPro" id="IPR000276">
    <property type="entry name" value="GPCR_Rhodpsn"/>
</dbReference>
<evidence type="ECO:0000256" key="7">
    <source>
        <dbReference type="ARBA" id="ARBA00023170"/>
    </source>
</evidence>
<comment type="caution">
    <text evidence="12">The sequence shown here is derived from an EMBL/GenBank/DDBJ whole genome shotgun (WGS) entry which is preliminary data.</text>
</comment>
<dbReference type="Pfam" id="PF00001">
    <property type="entry name" value="7tm_1"/>
    <property type="match status" value="1"/>
</dbReference>
<evidence type="ECO:0000256" key="5">
    <source>
        <dbReference type="ARBA" id="ARBA00023040"/>
    </source>
</evidence>
<evidence type="ECO:0000256" key="9">
    <source>
        <dbReference type="RuleBase" id="RU000688"/>
    </source>
</evidence>
<dbReference type="AlphaFoldDB" id="A0A9P1J489"/>
<dbReference type="GO" id="GO:0042923">
    <property type="term" value="F:neuropeptide binding"/>
    <property type="evidence" value="ECO:0007669"/>
    <property type="project" value="TreeGrafter"/>
</dbReference>
<dbReference type="InterPro" id="IPR000611">
    <property type="entry name" value="NPY_rcpt"/>
</dbReference>
<dbReference type="PRINTS" id="PR01012">
    <property type="entry name" value="NRPEPTIDEYR"/>
</dbReference>
<feature type="transmembrane region" description="Helical" evidence="10">
    <location>
        <begin position="285"/>
        <end position="309"/>
    </location>
</feature>
<gene>
    <name evidence="12" type="ORF">CAMP_LOCUS18893</name>
</gene>
<dbReference type="SMART" id="SM01381">
    <property type="entry name" value="7TM_GPCR_Srsx"/>
    <property type="match status" value="1"/>
</dbReference>
<dbReference type="GO" id="GO:0043005">
    <property type="term" value="C:neuron projection"/>
    <property type="evidence" value="ECO:0007669"/>
    <property type="project" value="TreeGrafter"/>
</dbReference>
<evidence type="ECO:0000256" key="4">
    <source>
        <dbReference type="ARBA" id="ARBA00022989"/>
    </source>
</evidence>
<name>A0A9P1J489_9PELO</name>
<feature type="transmembrane region" description="Helical" evidence="10">
    <location>
        <begin position="66"/>
        <end position="90"/>
    </location>
</feature>
<evidence type="ECO:0000256" key="10">
    <source>
        <dbReference type="SAM" id="Phobius"/>
    </source>
</evidence>
<keyword evidence="4 10" id="KW-1133">Transmembrane helix</keyword>
<dbReference type="PROSITE" id="PS50262">
    <property type="entry name" value="G_PROTEIN_RECEP_F1_2"/>
    <property type="match status" value="1"/>
</dbReference>
<dbReference type="OrthoDB" id="9046662at2759"/>
<evidence type="ECO:0000256" key="2">
    <source>
        <dbReference type="ARBA" id="ARBA00010663"/>
    </source>
</evidence>
<evidence type="ECO:0000313" key="13">
    <source>
        <dbReference type="Proteomes" id="UP001152747"/>
    </source>
</evidence>
<evidence type="ECO:0000256" key="3">
    <source>
        <dbReference type="ARBA" id="ARBA00022692"/>
    </source>
</evidence>
<keyword evidence="5 9" id="KW-0297">G-protein coupled receptor</keyword>
<protein>
    <recommendedName>
        <fullName evidence="11">G-protein coupled receptors family 1 profile domain-containing protein</fullName>
    </recommendedName>
</protein>
<organism evidence="12 13">
    <name type="scientific">Caenorhabditis angaria</name>
    <dbReference type="NCBI Taxonomy" id="860376"/>
    <lineage>
        <taxon>Eukaryota</taxon>
        <taxon>Metazoa</taxon>
        <taxon>Ecdysozoa</taxon>
        <taxon>Nematoda</taxon>
        <taxon>Chromadorea</taxon>
        <taxon>Rhabditida</taxon>
        <taxon>Rhabditina</taxon>
        <taxon>Rhabditomorpha</taxon>
        <taxon>Rhabditoidea</taxon>
        <taxon>Rhabditidae</taxon>
        <taxon>Peloderinae</taxon>
        <taxon>Caenorhabditis</taxon>
    </lineage>
</organism>
<sequence length="363" mass="41063">MDNESNCTDIRSYLWKSKNDLTLHPIAICIFLILYTFIITLGVVGNSLVVISVFKHKSLQSVRNMFIVSLSLSDILASIFSGSVTPITAFSKIWLFGTNLCYFVPLVQGFSLCFSTLTMTAISIDRFILIVFPTKKPIQKNHALRMIFFSVSVALAISIPLSMKQKLVGYGSFCGQFCTEDWGNSDLRSAYGTVVMIIQFVIPLIIIAFCYIAISLKLRQGILVRGSQKELMSDQRKAALQRRIRTNRMLIAMVGVFFCCWLPSVVFNFLRDYSWLPNFVLAQEYLFGLITHLISMSSTIWNPCLYTLCNEQFRAAFTMIIQSVKNLGRKEKFQNNQSCSQLLSSGFKDQSTRRSFVAVPSSI</sequence>
<feature type="domain" description="G-protein coupled receptors family 1 profile" evidence="11">
    <location>
        <begin position="45"/>
        <end position="306"/>
    </location>
</feature>
<evidence type="ECO:0000256" key="1">
    <source>
        <dbReference type="ARBA" id="ARBA00004141"/>
    </source>
</evidence>
<evidence type="ECO:0000256" key="6">
    <source>
        <dbReference type="ARBA" id="ARBA00023136"/>
    </source>
</evidence>
<keyword evidence="6 10" id="KW-0472">Membrane</keyword>
<proteinExistence type="inferred from homology"/>
<dbReference type="CDD" id="cd15203">
    <property type="entry name" value="7tmA_NPYR-like"/>
    <property type="match status" value="1"/>
</dbReference>
<dbReference type="PROSITE" id="PS00237">
    <property type="entry name" value="G_PROTEIN_RECEP_F1_1"/>
    <property type="match status" value="1"/>
</dbReference>
<keyword evidence="7 9" id="KW-0675">Receptor</keyword>
<dbReference type="GO" id="GO:0004983">
    <property type="term" value="F:neuropeptide Y receptor activity"/>
    <property type="evidence" value="ECO:0007669"/>
    <property type="project" value="InterPro"/>
</dbReference>
<keyword evidence="3 9" id="KW-0812">Transmembrane</keyword>
<feature type="transmembrane region" description="Helical" evidence="10">
    <location>
        <begin position="23"/>
        <end position="54"/>
    </location>
</feature>
<feature type="transmembrane region" description="Helical" evidence="10">
    <location>
        <begin position="102"/>
        <end position="122"/>
    </location>
</feature>
<feature type="transmembrane region" description="Helical" evidence="10">
    <location>
        <begin position="250"/>
        <end position="270"/>
    </location>
</feature>
<dbReference type="Gene3D" id="1.20.1070.10">
    <property type="entry name" value="Rhodopsin 7-helix transmembrane proteins"/>
    <property type="match status" value="1"/>
</dbReference>
<accession>A0A9P1J489</accession>
<evidence type="ECO:0000313" key="12">
    <source>
        <dbReference type="EMBL" id="CAI5456256.1"/>
    </source>
</evidence>
<keyword evidence="8 9" id="KW-0807">Transducer</keyword>
<dbReference type="PRINTS" id="PR00237">
    <property type="entry name" value="GPCRRHODOPSN"/>
</dbReference>
<feature type="transmembrane region" description="Helical" evidence="10">
    <location>
        <begin position="143"/>
        <end position="163"/>
    </location>
</feature>
<comment type="subcellular location">
    <subcellularLocation>
        <location evidence="1">Membrane</location>
        <topology evidence="1">Multi-pass membrane protein</topology>
    </subcellularLocation>
</comment>
<dbReference type="PANTHER" id="PTHR24235:SF18">
    <property type="entry name" value="G-PROTEIN COUPLED RECEPTORS FAMILY 1 PROFILE DOMAIN-CONTAINING PROTEIN"/>
    <property type="match status" value="1"/>
</dbReference>
<dbReference type="PANTHER" id="PTHR24235">
    <property type="entry name" value="NEUROPEPTIDE Y RECEPTOR"/>
    <property type="match status" value="1"/>
</dbReference>
<dbReference type="GO" id="GO:0005886">
    <property type="term" value="C:plasma membrane"/>
    <property type="evidence" value="ECO:0007669"/>
    <property type="project" value="TreeGrafter"/>
</dbReference>
<dbReference type="EMBL" id="CANHGI010000006">
    <property type="protein sequence ID" value="CAI5456256.1"/>
    <property type="molecule type" value="Genomic_DNA"/>
</dbReference>
<comment type="similarity">
    <text evidence="2 9">Belongs to the G-protein coupled receptor 1 family.</text>
</comment>
<dbReference type="Proteomes" id="UP001152747">
    <property type="component" value="Unassembled WGS sequence"/>
</dbReference>
<dbReference type="SUPFAM" id="SSF81321">
    <property type="entry name" value="Family A G protein-coupled receptor-like"/>
    <property type="match status" value="1"/>
</dbReference>
<reference evidence="12" key="1">
    <citation type="submission" date="2022-11" db="EMBL/GenBank/DDBJ databases">
        <authorList>
            <person name="Kikuchi T."/>
        </authorList>
    </citation>
    <scope>NUCLEOTIDE SEQUENCE</scope>
    <source>
        <strain evidence="12">PS1010</strain>
    </source>
</reference>
<evidence type="ECO:0000259" key="11">
    <source>
        <dbReference type="PROSITE" id="PS50262"/>
    </source>
</evidence>
<keyword evidence="13" id="KW-1185">Reference proteome</keyword>